<dbReference type="EMBL" id="BARW01010650">
    <property type="protein sequence ID" value="GAI78885.1"/>
    <property type="molecule type" value="Genomic_DNA"/>
</dbReference>
<name>X1SU53_9ZZZZ</name>
<evidence type="ECO:0000313" key="1">
    <source>
        <dbReference type="EMBL" id="GAI78885.1"/>
    </source>
</evidence>
<gene>
    <name evidence="1" type="ORF">S12H4_20881</name>
</gene>
<comment type="caution">
    <text evidence="1">The sequence shown here is derived from an EMBL/GenBank/DDBJ whole genome shotgun (WGS) entry which is preliminary data.</text>
</comment>
<proteinExistence type="predicted"/>
<dbReference type="AlphaFoldDB" id="X1SU53"/>
<reference evidence="1" key="1">
    <citation type="journal article" date="2014" name="Front. Microbiol.">
        <title>High frequency of phylogenetically diverse reductive dehalogenase-homologous genes in deep subseafloor sedimentary metagenomes.</title>
        <authorList>
            <person name="Kawai M."/>
            <person name="Futagami T."/>
            <person name="Toyoda A."/>
            <person name="Takaki Y."/>
            <person name="Nishi S."/>
            <person name="Hori S."/>
            <person name="Arai W."/>
            <person name="Tsubouchi T."/>
            <person name="Morono Y."/>
            <person name="Uchiyama I."/>
            <person name="Ito T."/>
            <person name="Fujiyama A."/>
            <person name="Inagaki F."/>
            <person name="Takami H."/>
        </authorList>
    </citation>
    <scope>NUCLEOTIDE SEQUENCE</scope>
    <source>
        <strain evidence="1">Expedition CK06-06</strain>
    </source>
</reference>
<feature type="non-terminal residue" evidence="1">
    <location>
        <position position="157"/>
    </location>
</feature>
<organism evidence="1">
    <name type="scientific">marine sediment metagenome</name>
    <dbReference type="NCBI Taxonomy" id="412755"/>
    <lineage>
        <taxon>unclassified sequences</taxon>
        <taxon>metagenomes</taxon>
        <taxon>ecological metagenomes</taxon>
    </lineage>
</organism>
<protein>
    <submittedName>
        <fullName evidence="1">Uncharacterized protein</fullName>
    </submittedName>
</protein>
<sequence>MVDLEEITNLTKKQARAIVESGEEHQPIMLALSSEGVNFIHLVKINKDKFKEGISGLLRKLNAYAYVFVNEAWGAKLDKGSPTAKRIFSGEISVSELPLDDREEILTVMVAENGKSFYGWSAKIGYTPEGKRYLKEWEKMKGGASGRLVSPRQSGWM</sequence>
<accession>X1SU53</accession>